<keyword evidence="2" id="KW-0472">Membrane</keyword>
<feature type="chain" id="PRO_5011817778" evidence="2">
    <location>
        <begin position="25"/>
        <end position="471"/>
    </location>
</feature>
<keyword evidence="2" id="KW-1134">Transmembrane beta strand</keyword>
<dbReference type="Gene3D" id="2.20.200.10">
    <property type="entry name" value="Outer membrane efflux proteins (OEP)"/>
    <property type="match status" value="1"/>
</dbReference>
<name>A0A212LBE8_9BACT</name>
<organism evidence="3">
    <name type="scientific">uncultured Desulfovibrio sp</name>
    <dbReference type="NCBI Taxonomy" id="167968"/>
    <lineage>
        <taxon>Bacteria</taxon>
        <taxon>Pseudomonadati</taxon>
        <taxon>Thermodesulfobacteriota</taxon>
        <taxon>Desulfovibrionia</taxon>
        <taxon>Desulfovibrionales</taxon>
        <taxon>Desulfovibrionaceae</taxon>
        <taxon>Desulfovibrio</taxon>
        <taxon>environmental samples</taxon>
    </lineage>
</organism>
<feature type="signal peptide" evidence="2">
    <location>
        <begin position="1"/>
        <end position="24"/>
    </location>
</feature>
<dbReference type="InterPro" id="IPR010131">
    <property type="entry name" value="MdtP/NodT-like"/>
</dbReference>
<protein>
    <submittedName>
        <fullName evidence="3">Efflux transporter, outer membrane factor lipoprotein, NodT family</fullName>
    </submittedName>
</protein>
<dbReference type="PANTHER" id="PTHR30203:SF21">
    <property type="entry name" value="OUTER MEMBRANE COMPONENT OF MULTIDRUG EFFLUX PUMP-RELATED"/>
    <property type="match status" value="1"/>
</dbReference>
<sequence>MRLNNTVRPMILLLFLTTTGCASGPDYHAPKLPDTAMGPFVSQSPQVDAAAPPEDWWRLYDDQALDAIVHEALAANTDLRIALANLDRARAISGEARGQMLPATTLAGGVKRSRDQTTWSGEGQAPVQWNYVGGLDVAYELDLFGRVRRDMEAARGDAEATDAAYDAARVLVVAETTRAYMDACANGASLEVARSSTELARQSLDIVSHQERLGSASRFDVERSSGALARAEAAMPRLQAQKDAAVFELAALMGRTPAQAPEAARICSKIPKMSGAIPVGDGTAMLRRRPDIRQAERTLAADTARIGVAVADLYPRVTLGGSLSYLRNDYLKDDHTWSFSLGPLITWSFPNITKARSRIAQSKAQSAASLARFDGVVLTALKESEQSLSRYAGTVNQRNALAEAQAHAENAFHMAEQRYRAGSISYLDVLVAQDTLVNARLQVALADQQVGTARVDVFKALGGGWQEHSAE</sequence>
<keyword evidence="2 3" id="KW-0449">Lipoprotein</keyword>
<evidence type="ECO:0000256" key="2">
    <source>
        <dbReference type="RuleBase" id="RU362097"/>
    </source>
</evidence>
<dbReference type="GO" id="GO:0005886">
    <property type="term" value="C:plasma membrane"/>
    <property type="evidence" value="ECO:0007669"/>
    <property type="project" value="UniProtKB-SubCell"/>
</dbReference>
<keyword evidence="2" id="KW-0732">Signal</keyword>
<evidence type="ECO:0000313" key="3">
    <source>
        <dbReference type="EMBL" id="SCM74669.1"/>
    </source>
</evidence>
<dbReference type="SUPFAM" id="SSF56954">
    <property type="entry name" value="Outer membrane efflux proteins (OEP)"/>
    <property type="match status" value="1"/>
</dbReference>
<accession>A0A212LBE8</accession>
<dbReference type="EMBL" id="FMJC01000002">
    <property type="protein sequence ID" value="SCM74669.1"/>
    <property type="molecule type" value="Genomic_DNA"/>
</dbReference>
<comment type="subcellular location">
    <subcellularLocation>
        <location evidence="2">Cell membrane</location>
        <topology evidence="2">Lipid-anchor</topology>
    </subcellularLocation>
</comment>
<evidence type="ECO:0000256" key="1">
    <source>
        <dbReference type="ARBA" id="ARBA00007613"/>
    </source>
</evidence>
<reference evidence="3" key="1">
    <citation type="submission" date="2016-08" db="EMBL/GenBank/DDBJ databases">
        <authorList>
            <person name="Seilhamer J.J."/>
        </authorList>
    </citation>
    <scope>NUCLEOTIDE SEQUENCE</scope>
    <source>
        <strain evidence="3">86-1</strain>
    </source>
</reference>
<keyword evidence="2" id="KW-0564">Palmitate</keyword>
<dbReference type="NCBIfam" id="TIGR01845">
    <property type="entry name" value="outer_NodT"/>
    <property type="match status" value="1"/>
</dbReference>
<dbReference type="PROSITE" id="PS51257">
    <property type="entry name" value="PROKAR_LIPOPROTEIN"/>
    <property type="match status" value="1"/>
</dbReference>
<comment type="similarity">
    <text evidence="1 2">Belongs to the outer membrane factor (OMF) (TC 1.B.17) family.</text>
</comment>
<dbReference type="GO" id="GO:0015562">
    <property type="term" value="F:efflux transmembrane transporter activity"/>
    <property type="evidence" value="ECO:0007669"/>
    <property type="project" value="InterPro"/>
</dbReference>
<dbReference type="Gene3D" id="1.20.1600.10">
    <property type="entry name" value="Outer membrane efflux proteins (OEP)"/>
    <property type="match status" value="1"/>
</dbReference>
<proteinExistence type="inferred from homology"/>
<dbReference type="InterPro" id="IPR003423">
    <property type="entry name" value="OMP_efflux"/>
</dbReference>
<dbReference type="AlphaFoldDB" id="A0A212LBE8"/>
<dbReference type="PANTHER" id="PTHR30203">
    <property type="entry name" value="OUTER MEMBRANE CATION EFFLUX PROTEIN"/>
    <property type="match status" value="1"/>
</dbReference>
<dbReference type="RefSeq" id="WP_197957560.1">
    <property type="nucleotide sequence ID" value="NZ_LT608333.1"/>
</dbReference>
<gene>
    <name evidence="3" type="ORF">KL86DES1_22081</name>
</gene>
<keyword evidence="2" id="KW-0812">Transmembrane</keyword>
<dbReference type="Pfam" id="PF02321">
    <property type="entry name" value="OEP"/>
    <property type="match status" value="2"/>
</dbReference>